<dbReference type="InterPro" id="IPR011051">
    <property type="entry name" value="RmlC_Cupin_sf"/>
</dbReference>
<comment type="caution">
    <text evidence="2">The sequence shown here is derived from an EMBL/GenBank/DDBJ whole genome shotgun (WGS) entry which is preliminary data.</text>
</comment>
<feature type="domain" description="Cupin type-2" evidence="1">
    <location>
        <begin position="64"/>
        <end position="139"/>
    </location>
</feature>
<dbReference type="Proteomes" id="UP000032047">
    <property type="component" value="Unassembled WGS sequence"/>
</dbReference>
<dbReference type="InterPro" id="IPR013096">
    <property type="entry name" value="Cupin_2"/>
</dbReference>
<evidence type="ECO:0000313" key="3">
    <source>
        <dbReference type="Proteomes" id="UP000032047"/>
    </source>
</evidence>
<accession>A0A0D0GWM2</accession>
<dbReference type="PANTHER" id="PTHR43346">
    <property type="entry name" value="LIGAND BINDING DOMAIN PROTEIN, PUTATIVE (AFU_ORTHOLOGUE AFUA_6G14370)-RELATED"/>
    <property type="match status" value="1"/>
</dbReference>
<name>A0A0D0GWM2_9BACL</name>
<protein>
    <recommendedName>
        <fullName evidence="1">Cupin type-2 domain-containing protein</fullName>
    </recommendedName>
</protein>
<dbReference type="EMBL" id="JXTG01000022">
    <property type="protein sequence ID" value="KIP20186.1"/>
    <property type="molecule type" value="Genomic_DNA"/>
</dbReference>
<keyword evidence="3" id="KW-1185">Reference proteome</keyword>
<dbReference type="Gene3D" id="2.60.120.10">
    <property type="entry name" value="Jelly Rolls"/>
    <property type="match status" value="1"/>
</dbReference>
<sequence length="161" mass="18332">MYYYYPSYMYVPMYPYAMMRYPLPRATAKDYGPNPFVVQIEEATKQNNMFRTALWTGPHLQVTLMSLQVGEDIGLEIHNHLDQFLRIEQGEGIVRMGKKKDQLTFERKVADGSAIFVPAGTWHNLINTGNVPLKLYSIYAPPQHPAGTVHPTKADALAAER</sequence>
<dbReference type="SUPFAM" id="SSF51182">
    <property type="entry name" value="RmlC-like cupins"/>
    <property type="match status" value="1"/>
</dbReference>
<dbReference type="CDD" id="cd02223">
    <property type="entry name" value="cupin_Bh2720-like"/>
    <property type="match status" value="1"/>
</dbReference>
<evidence type="ECO:0000259" key="1">
    <source>
        <dbReference type="Pfam" id="PF07883"/>
    </source>
</evidence>
<dbReference type="InterPro" id="IPR014710">
    <property type="entry name" value="RmlC-like_jellyroll"/>
</dbReference>
<evidence type="ECO:0000313" key="2">
    <source>
        <dbReference type="EMBL" id="KIP20186.1"/>
    </source>
</evidence>
<dbReference type="PANTHER" id="PTHR43346:SF1">
    <property type="entry name" value="QUERCETIN 2,3-DIOXYGENASE-RELATED"/>
    <property type="match status" value="1"/>
</dbReference>
<gene>
    <name evidence="2" type="ORF">JV16_02649</name>
</gene>
<dbReference type="PATRIC" id="fig|265546.4.peg.2664"/>
<dbReference type="InterPro" id="IPR052538">
    <property type="entry name" value="Flavonoid_dioxygenase-like"/>
</dbReference>
<proteinExistence type="predicted"/>
<dbReference type="Pfam" id="PF07883">
    <property type="entry name" value="Cupin_2"/>
    <property type="match status" value="1"/>
</dbReference>
<reference evidence="2 3" key="1">
    <citation type="submission" date="2015-01" db="EMBL/GenBank/DDBJ databases">
        <title>Genome sequence of Anoxybacillus ayderensis strain AB04.</title>
        <authorList>
            <person name="Belduz A.O."/>
            <person name="Canakci S."/>
            <person name="Chan K.-G."/>
            <person name="Kahar U.M."/>
            <person name="Yaakob A.S."/>
            <person name="Chan C.S."/>
            <person name="Goh K.M."/>
        </authorList>
    </citation>
    <scope>NUCLEOTIDE SEQUENCE [LARGE SCALE GENOMIC DNA]</scope>
    <source>
        <strain evidence="2 3">AB04</strain>
    </source>
</reference>
<organism evidence="2 3">
    <name type="scientific">Anoxybacillus ayderensis</name>
    <dbReference type="NCBI Taxonomy" id="265546"/>
    <lineage>
        <taxon>Bacteria</taxon>
        <taxon>Bacillati</taxon>
        <taxon>Bacillota</taxon>
        <taxon>Bacilli</taxon>
        <taxon>Bacillales</taxon>
        <taxon>Anoxybacillaceae</taxon>
        <taxon>Anoxybacillus</taxon>
    </lineage>
</organism>
<dbReference type="AlphaFoldDB" id="A0A0D0GWM2"/>